<accession>K5UWF7</accession>
<name>K5UWF7_PHACS</name>
<reference evidence="1 2" key="1">
    <citation type="journal article" date="2012" name="BMC Genomics">
        <title>Comparative genomics of the white-rot fungi, Phanerochaete carnosa and P. chrysosporium, to elucidate the genetic basis of the distinct wood types they colonize.</title>
        <authorList>
            <person name="Suzuki H."/>
            <person name="MacDonald J."/>
            <person name="Syed K."/>
            <person name="Salamov A."/>
            <person name="Hori C."/>
            <person name="Aerts A."/>
            <person name="Henrissat B."/>
            <person name="Wiebenga A."/>
            <person name="vanKuyk P.A."/>
            <person name="Barry K."/>
            <person name="Lindquist E."/>
            <person name="LaButti K."/>
            <person name="Lapidus A."/>
            <person name="Lucas S."/>
            <person name="Coutinho P."/>
            <person name="Gong Y."/>
            <person name="Samejima M."/>
            <person name="Mahadevan R."/>
            <person name="Abou-Zaid M."/>
            <person name="de Vries R.P."/>
            <person name="Igarashi K."/>
            <person name="Yadav J.S."/>
            <person name="Grigoriev I.V."/>
            <person name="Master E.R."/>
        </authorList>
    </citation>
    <scope>NUCLEOTIDE SEQUENCE [LARGE SCALE GENOMIC DNA]</scope>
    <source>
        <strain evidence="1 2">HHB-10118-sp</strain>
    </source>
</reference>
<dbReference type="HOGENOM" id="CLU_1261924_0_0_1"/>
<evidence type="ECO:0000313" key="2">
    <source>
        <dbReference type="Proteomes" id="UP000008370"/>
    </source>
</evidence>
<dbReference type="KEGG" id="pco:PHACADRAFT_29583"/>
<dbReference type="RefSeq" id="XP_007396540.1">
    <property type="nucleotide sequence ID" value="XM_007396478.1"/>
</dbReference>
<keyword evidence="2" id="KW-1185">Reference proteome</keyword>
<evidence type="ECO:0000313" key="1">
    <source>
        <dbReference type="EMBL" id="EKM54361.1"/>
    </source>
</evidence>
<dbReference type="AlphaFoldDB" id="K5UWF7"/>
<dbReference type="Proteomes" id="UP000008370">
    <property type="component" value="Unassembled WGS sequence"/>
</dbReference>
<gene>
    <name evidence="1" type="ORF">PHACADRAFT_29583</name>
</gene>
<dbReference type="EMBL" id="JH930473">
    <property type="protein sequence ID" value="EKM54361.1"/>
    <property type="molecule type" value="Genomic_DNA"/>
</dbReference>
<organism evidence="1 2">
    <name type="scientific">Phanerochaete carnosa (strain HHB-10118-sp)</name>
    <name type="common">White-rot fungus</name>
    <name type="synonym">Peniophora carnosa</name>
    <dbReference type="NCBI Taxonomy" id="650164"/>
    <lineage>
        <taxon>Eukaryota</taxon>
        <taxon>Fungi</taxon>
        <taxon>Dikarya</taxon>
        <taxon>Basidiomycota</taxon>
        <taxon>Agaricomycotina</taxon>
        <taxon>Agaricomycetes</taxon>
        <taxon>Polyporales</taxon>
        <taxon>Phanerochaetaceae</taxon>
        <taxon>Phanerochaete</taxon>
    </lineage>
</organism>
<dbReference type="InParanoid" id="K5UWF7"/>
<dbReference type="GeneID" id="18919592"/>
<sequence length="219" mass="24885">MANLDCFTHAVLAREVSNAEEYKVHKVRQHEEDDTEVSEVIIALQALYDYESNNKMKGWNTIACSDACGHMHSLSSLVVQMFMFDLLNSLPHLCLSDNHLKTLLNKFYSMSPITTLCLDWTNSLVQLHIHLFAEIASVSVNTIRLNAFKMKTLIFYSSFRLQDGCLVISLKWLCKLKHDSSTEIYCADVYILEQEAGISLLKLAKMCCLSLLVESAAYF</sequence>
<proteinExistence type="predicted"/>
<protein>
    <submittedName>
        <fullName evidence="1">Uncharacterized protein</fullName>
    </submittedName>
</protein>